<dbReference type="InterPro" id="IPR002110">
    <property type="entry name" value="Ankyrin_rpt"/>
</dbReference>
<dbReference type="Proteomes" id="UP001610335">
    <property type="component" value="Unassembled WGS sequence"/>
</dbReference>
<dbReference type="PROSITE" id="PS50297">
    <property type="entry name" value="ANK_REP_REGION"/>
    <property type="match status" value="1"/>
</dbReference>
<dbReference type="InterPro" id="IPR002182">
    <property type="entry name" value="NB-ARC"/>
</dbReference>
<gene>
    <name evidence="5" type="ORF">BDW59DRAFT_165298</name>
</gene>
<feature type="domain" description="AAA+ ATPase" evidence="4">
    <location>
        <begin position="410"/>
        <end position="696"/>
    </location>
</feature>
<dbReference type="InterPro" id="IPR003593">
    <property type="entry name" value="AAA+_ATPase"/>
</dbReference>
<keyword evidence="3" id="KW-0732">Signal</keyword>
<dbReference type="Pfam" id="PF23397">
    <property type="entry name" value="DUF7104"/>
    <property type="match status" value="3"/>
</dbReference>
<keyword evidence="6" id="KW-1185">Reference proteome</keyword>
<comment type="caution">
    <text evidence="5">The sequence shown here is derived from an EMBL/GenBank/DDBJ whole genome shotgun (WGS) entry which is preliminary data.</text>
</comment>
<dbReference type="SUPFAM" id="SSF53167">
    <property type="entry name" value="Purine and uridine phosphorylases"/>
    <property type="match status" value="1"/>
</dbReference>
<feature type="chain" id="PRO_5046421415" description="AAA+ ATPase domain-containing protein" evidence="3">
    <location>
        <begin position="24"/>
        <end position="1589"/>
    </location>
</feature>
<dbReference type="Pfam" id="PF00931">
    <property type="entry name" value="NB-ARC"/>
    <property type="match status" value="1"/>
</dbReference>
<feature type="signal peptide" evidence="3">
    <location>
        <begin position="1"/>
        <end position="23"/>
    </location>
</feature>
<organism evidence="5 6">
    <name type="scientific">Aspergillus cavernicola</name>
    <dbReference type="NCBI Taxonomy" id="176166"/>
    <lineage>
        <taxon>Eukaryota</taxon>
        <taxon>Fungi</taxon>
        <taxon>Dikarya</taxon>
        <taxon>Ascomycota</taxon>
        <taxon>Pezizomycotina</taxon>
        <taxon>Eurotiomycetes</taxon>
        <taxon>Eurotiomycetidae</taxon>
        <taxon>Eurotiales</taxon>
        <taxon>Aspergillaceae</taxon>
        <taxon>Aspergillus</taxon>
        <taxon>Aspergillus subgen. Nidulantes</taxon>
    </lineage>
</organism>
<evidence type="ECO:0000259" key="4">
    <source>
        <dbReference type="SMART" id="SM00382"/>
    </source>
</evidence>
<dbReference type="SMART" id="SM00248">
    <property type="entry name" value="ANK"/>
    <property type="match status" value="3"/>
</dbReference>
<feature type="domain" description="AAA+ ATPase" evidence="4">
    <location>
        <begin position="1204"/>
        <end position="1346"/>
    </location>
</feature>
<dbReference type="InterPro" id="IPR053137">
    <property type="entry name" value="NLR-like"/>
</dbReference>
<dbReference type="InterPro" id="IPR027417">
    <property type="entry name" value="P-loop_NTPase"/>
</dbReference>
<dbReference type="Pfam" id="PF12796">
    <property type="entry name" value="Ank_2"/>
    <property type="match status" value="1"/>
</dbReference>
<evidence type="ECO:0000256" key="1">
    <source>
        <dbReference type="ARBA" id="ARBA00022737"/>
    </source>
</evidence>
<dbReference type="Pfam" id="PF24883">
    <property type="entry name" value="NPHP3_N"/>
    <property type="match status" value="1"/>
</dbReference>
<accession>A0ABR4HU58</accession>
<keyword evidence="2" id="KW-0040">ANK repeat</keyword>
<evidence type="ECO:0000313" key="6">
    <source>
        <dbReference type="Proteomes" id="UP001610335"/>
    </source>
</evidence>
<feature type="repeat" description="ANK" evidence="2">
    <location>
        <begin position="896"/>
        <end position="928"/>
    </location>
</feature>
<dbReference type="InterPro" id="IPR000845">
    <property type="entry name" value="Nucleoside_phosphorylase_d"/>
</dbReference>
<dbReference type="PANTHER" id="PTHR46082">
    <property type="entry name" value="ATP/GTP-BINDING PROTEIN-RELATED"/>
    <property type="match status" value="1"/>
</dbReference>
<dbReference type="Gene3D" id="1.25.40.20">
    <property type="entry name" value="Ankyrin repeat-containing domain"/>
    <property type="match status" value="1"/>
</dbReference>
<dbReference type="SUPFAM" id="SSF48403">
    <property type="entry name" value="Ankyrin repeat"/>
    <property type="match status" value="1"/>
</dbReference>
<dbReference type="SUPFAM" id="SSF52540">
    <property type="entry name" value="P-loop containing nucleoside triphosphate hydrolases"/>
    <property type="match status" value="2"/>
</dbReference>
<protein>
    <recommendedName>
        <fullName evidence="4">AAA+ ATPase domain-containing protein</fullName>
    </recommendedName>
</protein>
<dbReference type="InterPro" id="IPR035994">
    <property type="entry name" value="Nucleoside_phosphorylase_sf"/>
</dbReference>
<name>A0ABR4HU58_9EURO</name>
<dbReference type="InterPro" id="IPR036770">
    <property type="entry name" value="Ankyrin_rpt-contain_sf"/>
</dbReference>
<dbReference type="InterPro" id="IPR054471">
    <property type="entry name" value="GPIID_WHD"/>
</dbReference>
<dbReference type="EMBL" id="JBFXLS010000080">
    <property type="protein sequence ID" value="KAL2819020.1"/>
    <property type="molecule type" value="Genomic_DNA"/>
</dbReference>
<dbReference type="InterPro" id="IPR056884">
    <property type="entry name" value="NPHP3-like_N"/>
</dbReference>
<evidence type="ECO:0000313" key="5">
    <source>
        <dbReference type="EMBL" id="KAL2819020.1"/>
    </source>
</evidence>
<sequence length="1589" mass="179938">MRPKSRNSFAIAIICALPLEADAVEVLFDETYDRLGKYYSKQPGDANTYINGRIGKHHVVLCYLPGMGKGSAASVASSLQVSYTGIRLALVVGICGGAPPPPNYDKIFFGDIIISDTMIEYDFGRQYPGGFQQKSGVKDILGRPDREIRTLLKSLQAHNSRIEFQDQVLQYLHIIQQAGTRWHHPDIDDILFKASYLHKHHGEPFSIKCCCLESDAPDYICHDALERNCEDLGCDNNQVIRRREPINAANISVHIGTVGSADTVMKSGQHRDAISRNEGVIGFEMEGAGVWDNVPSIIVKGVCDYADSHKNKSWQAYAAATGASAAKAFLEYWRPVAREDRQRDRQRESQYFSEEEGACLRSLFITDPTEDKNALKRRKGDRASGTCTWILESDDLQRWLGLSKDVSGESRNILWLYGNPGTGKSTIAITIAEELPRKPYFQSDNKILAYFFCDSSSENNRTATAVLRGLLYQLIKQRPMLLRRHLLPKFAERSNRLFGSFDALWAVLLDIGKNSDNLEIYCIIDALDECELDSQKTLLGQINQTFNDLDAKYNCCSNIRFLVTSRPYHEIRQHLASFTDKDLTTYKAVSKDLKRVIQQRVEILSKQNQYPKPVTTKISQILEDKAEGTFLWVGIACDELAHVQSRNAVQTLQTLPQGLYSLYHRLLNTAIATSSKDDERVIFDMLSFVAFALRPLTVKELSEACQLYPDEEEDCRLQFTKEYIDLCRLMIVIQGSHVRLLHKSAKDFLVQKTRKIDSLKANATLACRCISRIVQSSESEIAKRNFGAKLGFLNYSILYWLNHTSLSGTELTVIPELADFFLFESKSWVKWLHFYNSLQRYHLDRLDAGFSIFHAAARWGVPQLVRYALDCADLNSHGDNPAYRSKIVDVAFKTAEGLTPLAEAARSGQIESMEFLLEKGPQDQEINDEVIKAAAGNSAHGKRVIMLLLRRCRDQITITENVIKAAAENTGNGKEVIYALLEWCNNQFQNSTELKSAIIQRFDRTVVAFLFDHCGDQIEITKDMIRSAAQNTRQGQEIITLILGRYRNEIQNSTQLTSAIIQNFDERVVSILLEQGGGMIKITQDIFRAAARHYRNENVISLLLDLYADHIHVTVRAGVLDIHYSSPTIECEYEYAHSRSCKTWQTYAAKTGDTAVKSLLEYLRCMDRKAGERYWNVPFGRNRKFVSGMDRITKIEGFIMQQDSPQILGICGLAGVGKTQIALELAYRMQIQDPERSIFWISCTSSESIGQSYMSIANMLGFHNVHAAEAKDEVTAYLSGEEAGKWLLIFDNADDVNMWIRGSTDMPPLMGFLPHNEQGHVLFTTRNQNLAVGLPSTNVIHISALDTEAAMEILRNFLIEETLLDDYDATFALLQQLAFHPLAIMQAVAYINETGITISDYMELLFEQETDVIELLSEGFQQEWRYTDTRNSVVTTWLISFEQIRQKNQLAAAFLLFMGCINPHDIPQSLLPQALPKDKVNALSLLKAFSFVGEGRDDSLTLHRLVHLSIRNWMRMSRQLSQQISKAADRLSEVFPSDDHANRKLWREYLPHALSLTGEVEFKRQQDKYTILIQKIARCLASDGSILIR</sequence>
<dbReference type="PROSITE" id="PS50088">
    <property type="entry name" value="ANK_REPEAT"/>
    <property type="match status" value="1"/>
</dbReference>
<dbReference type="Gene3D" id="3.40.50.300">
    <property type="entry name" value="P-loop containing nucleotide triphosphate hydrolases"/>
    <property type="match status" value="2"/>
</dbReference>
<proteinExistence type="predicted"/>
<reference evidence="5 6" key="1">
    <citation type="submission" date="2024-07" db="EMBL/GenBank/DDBJ databases">
        <title>Section-level genome sequencing and comparative genomics of Aspergillus sections Usti and Cavernicolus.</title>
        <authorList>
            <consortium name="Lawrence Berkeley National Laboratory"/>
            <person name="Nybo J.L."/>
            <person name="Vesth T.C."/>
            <person name="Theobald S."/>
            <person name="Frisvad J.C."/>
            <person name="Larsen T.O."/>
            <person name="Kjaerboelling I."/>
            <person name="Rothschild-Mancinelli K."/>
            <person name="Lyhne E.K."/>
            <person name="Kogle M.E."/>
            <person name="Barry K."/>
            <person name="Clum A."/>
            <person name="Na H."/>
            <person name="Ledsgaard L."/>
            <person name="Lin J."/>
            <person name="Lipzen A."/>
            <person name="Kuo A."/>
            <person name="Riley R."/>
            <person name="Mondo S."/>
            <person name="LaButti K."/>
            <person name="Haridas S."/>
            <person name="Pangalinan J."/>
            <person name="Salamov A.A."/>
            <person name="Simmons B.A."/>
            <person name="Magnuson J.K."/>
            <person name="Chen J."/>
            <person name="Drula E."/>
            <person name="Henrissat B."/>
            <person name="Wiebenga A."/>
            <person name="Lubbers R.J."/>
            <person name="Gomes A.C."/>
            <person name="Makela M.R."/>
            <person name="Stajich J."/>
            <person name="Grigoriev I.V."/>
            <person name="Mortensen U.H."/>
            <person name="De vries R.P."/>
            <person name="Baker S.E."/>
            <person name="Andersen M.R."/>
        </authorList>
    </citation>
    <scope>NUCLEOTIDE SEQUENCE [LARGE SCALE GENOMIC DNA]</scope>
    <source>
        <strain evidence="5 6">CBS 600.67</strain>
    </source>
</reference>
<dbReference type="Gene3D" id="3.40.50.1580">
    <property type="entry name" value="Nucleoside phosphorylase domain"/>
    <property type="match status" value="1"/>
</dbReference>
<dbReference type="Pfam" id="PF01048">
    <property type="entry name" value="PNP_UDP_1"/>
    <property type="match status" value="1"/>
</dbReference>
<dbReference type="InterPro" id="IPR055530">
    <property type="entry name" value="DUF7104"/>
</dbReference>
<dbReference type="SMART" id="SM00382">
    <property type="entry name" value="AAA"/>
    <property type="match status" value="2"/>
</dbReference>
<dbReference type="Pfam" id="PF22939">
    <property type="entry name" value="WHD_GPIID"/>
    <property type="match status" value="1"/>
</dbReference>
<evidence type="ECO:0000256" key="2">
    <source>
        <dbReference type="PROSITE-ProRule" id="PRU00023"/>
    </source>
</evidence>
<evidence type="ECO:0000256" key="3">
    <source>
        <dbReference type="SAM" id="SignalP"/>
    </source>
</evidence>
<keyword evidence="1" id="KW-0677">Repeat</keyword>
<dbReference type="PANTHER" id="PTHR46082:SF6">
    <property type="entry name" value="AAA+ ATPASE DOMAIN-CONTAINING PROTEIN-RELATED"/>
    <property type="match status" value="1"/>
</dbReference>